<dbReference type="InterPro" id="IPR014082">
    <property type="entry name" value="CRISPR-assoc_prot_Cas02710"/>
</dbReference>
<dbReference type="NCBIfam" id="TIGR02710">
    <property type="entry name" value="TIGR02710 family CRISPR-associated CARF protein"/>
    <property type="match status" value="1"/>
</dbReference>
<feature type="domain" description="Csm6 6H" evidence="1">
    <location>
        <begin position="217"/>
        <end position="310"/>
    </location>
</feature>
<dbReference type="AlphaFoldDB" id="A0A845L260"/>
<protein>
    <submittedName>
        <fullName evidence="2">TIGR02710 family CRISPR-associated protein</fullName>
    </submittedName>
</protein>
<evidence type="ECO:0000259" key="1">
    <source>
        <dbReference type="Pfam" id="PF22205"/>
    </source>
</evidence>
<gene>
    <name evidence="2" type="ORF">GTO91_12975</name>
</gene>
<accession>A0A845L260</accession>
<dbReference type="SUPFAM" id="SSF52980">
    <property type="entry name" value="Restriction endonuclease-like"/>
    <property type="match status" value="1"/>
</dbReference>
<comment type="caution">
    <text evidence="2">The sequence shown here is derived from an EMBL/GenBank/DDBJ whole genome shotgun (WGS) entry which is preliminary data.</text>
</comment>
<dbReference type="EMBL" id="WXEY01000016">
    <property type="protein sequence ID" value="MZP30627.1"/>
    <property type="molecule type" value="Genomic_DNA"/>
</dbReference>
<dbReference type="InterPro" id="IPR054008">
    <property type="entry name" value="Csm6_6H"/>
</dbReference>
<evidence type="ECO:0000313" key="2">
    <source>
        <dbReference type="EMBL" id="MZP30627.1"/>
    </source>
</evidence>
<dbReference type="Pfam" id="PF09670">
    <property type="entry name" value="Cas_Cas02710"/>
    <property type="match status" value="1"/>
</dbReference>
<dbReference type="RefSeq" id="WP_161259148.1">
    <property type="nucleotide sequence ID" value="NZ_WXEY01000016.1"/>
</dbReference>
<evidence type="ECO:0000313" key="3">
    <source>
        <dbReference type="Proteomes" id="UP000463470"/>
    </source>
</evidence>
<dbReference type="OrthoDB" id="9770049at2"/>
<sequence length="507" mass="58415">MYHERPKENGRLIDTIALPLQNEDIAFEISELEKKVADLWSAWRNEVITPEEREQKYRQHLFPHVARLFYLREKTECQYDLLISTVGTSLEPIVLTLLTLKPTHTVFICTPESKALLEDIQTYTGLSLVRYDIVVVEKEDMTGVYEKVRYYVRPGHRVAVDITGGTKVMSAGATLGAVLSNPDIFYVSSQLDWQVRKPVAGTERLLRVQNPLSVNQDLEIRAALRLWEKGNYAAAGSVLLDMENAVEDPRRLRIWGHLAAAYGAWELFRFNEALSAMEVVLRCVTNYQRCEGAYGLWAYREKLERQLTLLRELAVMDRQSKGGTLDILQNLPLVSALVFSLWGTVCRLENQERLDVAALLLYRMTEILSQRRLALHGFDTSNPDYQKLGEPTDILENMQKLLRQSNLVVPHELPRNVALSHGYALLQIINDPWPVERLQKFSGQTNVRNHSFYAHGFQFPDKGEYHSKYRALMERLLQRWCEIEDVDRDVMEDGCRFFHPSEFATGV</sequence>
<proteinExistence type="predicted"/>
<keyword evidence="3" id="KW-1185">Reference proteome</keyword>
<dbReference type="Pfam" id="PF22205">
    <property type="entry name" value="Csm6_6H"/>
    <property type="match status" value="1"/>
</dbReference>
<organism evidence="2 3">
    <name type="scientific">Heliomicrobium undosum</name>
    <dbReference type="NCBI Taxonomy" id="121734"/>
    <lineage>
        <taxon>Bacteria</taxon>
        <taxon>Bacillati</taxon>
        <taxon>Bacillota</taxon>
        <taxon>Clostridia</taxon>
        <taxon>Eubacteriales</taxon>
        <taxon>Heliobacteriaceae</taxon>
        <taxon>Heliomicrobium</taxon>
    </lineage>
</organism>
<name>A0A845L260_9FIRM</name>
<reference evidence="2 3" key="1">
    <citation type="submission" date="2020-01" db="EMBL/GenBank/DDBJ databases">
        <title>Whole-genome sequence of Heliobacterium undosum DSM 13378.</title>
        <authorList>
            <person name="Kyndt J.A."/>
            <person name="Meyer T.E."/>
        </authorList>
    </citation>
    <scope>NUCLEOTIDE SEQUENCE [LARGE SCALE GENOMIC DNA]</scope>
    <source>
        <strain evidence="2 3">DSM 13378</strain>
    </source>
</reference>
<dbReference type="Gene3D" id="3.40.50.10770">
    <property type="entry name" value="Hypothetical protein VC1899 like domain (Restriction endonuclease-like)"/>
    <property type="match status" value="1"/>
</dbReference>
<dbReference type="InterPro" id="IPR011335">
    <property type="entry name" value="Restrct_endonuc-II-like"/>
</dbReference>
<dbReference type="Proteomes" id="UP000463470">
    <property type="component" value="Unassembled WGS sequence"/>
</dbReference>